<sequence>MSTLAESAPAGAEDHLLTQFGAVVSRHPGRRAVSAPDGDLTYAELDRAASALATRLRRAGVGRDSVVPVIAEAGTTLLTALLAVVKAGGAYLPIDPANPPERIRRLVTTSRAAVVVATATTRAGLPADEHLQVVDPAGAGEPAGADPTGPPAPLSPHDLAYVIHTSGSTGEPKAVAVEHASVARLLTVTRSLFDLDENDVWTMFHSAAFDFSVWEIWGAWTTGARLVVVPYEISRSPERFWRLVSDQGVTVLSQTPSAFRQFIASDANLSPRHDDSLLELRLVVLGGERLDVEMLRPWFERHSSDRPRVVNMFGITETTVHATHRFVRPGDLNEPAISPIGEPLPHLGFHLLDEQGRPVPTGQPGELYVSGAGLARGYLHRPDLTGQRFLTLDSGLRVYRTGDRMRRTPTGYEYLGRTDDQLSVRGFRIEPQEVEAALTVLPEVGAAVVGTSEHGPGDVRLVARIVPPAGTAPDETWWEPLRPRLLARAAASLPRHMRPSTYLPAARIPLTPNGKADRNAVAAEDLDGPRAHHEPGPEIEAGIATVWQKILGISHFGPHDDFFDLGGTSLSVLRMFEQVNSTFATDLDLTVLIDGVTVAALADRVETARTTRNELAEAETR</sequence>
<dbReference type="Pfam" id="PF00501">
    <property type="entry name" value="AMP-binding"/>
    <property type="match status" value="1"/>
</dbReference>
<dbReference type="InterPro" id="IPR000873">
    <property type="entry name" value="AMP-dep_synth/lig_dom"/>
</dbReference>
<protein>
    <submittedName>
        <fullName evidence="4">Amino acid adenylation domain-containing protein</fullName>
    </submittedName>
</protein>
<evidence type="ECO:0000256" key="1">
    <source>
        <dbReference type="ARBA" id="ARBA00022450"/>
    </source>
</evidence>
<dbReference type="RefSeq" id="WP_307250481.1">
    <property type="nucleotide sequence ID" value="NZ_JAUSQZ010000001.1"/>
</dbReference>
<keyword evidence="2" id="KW-0597">Phosphoprotein</keyword>
<dbReference type="InterPro" id="IPR010071">
    <property type="entry name" value="AA_adenyl_dom"/>
</dbReference>
<dbReference type="PANTHER" id="PTHR45527">
    <property type="entry name" value="NONRIBOSOMAL PEPTIDE SYNTHETASE"/>
    <property type="match status" value="1"/>
</dbReference>
<organism evidence="4 5">
    <name type="scientific">Kineosporia succinea</name>
    <dbReference type="NCBI Taxonomy" id="84632"/>
    <lineage>
        <taxon>Bacteria</taxon>
        <taxon>Bacillati</taxon>
        <taxon>Actinomycetota</taxon>
        <taxon>Actinomycetes</taxon>
        <taxon>Kineosporiales</taxon>
        <taxon>Kineosporiaceae</taxon>
        <taxon>Kineosporia</taxon>
    </lineage>
</organism>
<dbReference type="Gene3D" id="3.40.50.12780">
    <property type="entry name" value="N-terminal domain of ligase-like"/>
    <property type="match status" value="1"/>
</dbReference>
<name>A0ABT9PEC7_9ACTN</name>
<dbReference type="CDD" id="cd17643">
    <property type="entry name" value="A_NRPS_Cytc1-like"/>
    <property type="match status" value="1"/>
</dbReference>
<evidence type="ECO:0000256" key="2">
    <source>
        <dbReference type="ARBA" id="ARBA00022553"/>
    </source>
</evidence>
<dbReference type="InterPro" id="IPR025110">
    <property type="entry name" value="AMP-bd_C"/>
</dbReference>
<dbReference type="PROSITE" id="PS00455">
    <property type="entry name" value="AMP_BINDING"/>
    <property type="match status" value="1"/>
</dbReference>
<dbReference type="InterPro" id="IPR042099">
    <property type="entry name" value="ANL_N_sf"/>
</dbReference>
<dbReference type="SUPFAM" id="SSF47336">
    <property type="entry name" value="ACP-like"/>
    <property type="match status" value="1"/>
</dbReference>
<dbReference type="Pfam" id="PF00550">
    <property type="entry name" value="PP-binding"/>
    <property type="match status" value="1"/>
</dbReference>
<reference evidence="4 5" key="1">
    <citation type="submission" date="2023-07" db="EMBL/GenBank/DDBJ databases">
        <title>Sequencing the genomes of 1000 actinobacteria strains.</title>
        <authorList>
            <person name="Klenk H.-P."/>
        </authorList>
    </citation>
    <scope>NUCLEOTIDE SEQUENCE [LARGE SCALE GENOMIC DNA]</scope>
    <source>
        <strain evidence="4 5">DSM 44388</strain>
    </source>
</reference>
<dbReference type="InterPro" id="IPR036736">
    <property type="entry name" value="ACP-like_sf"/>
</dbReference>
<dbReference type="NCBIfam" id="TIGR01733">
    <property type="entry name" value="AA-adenyl-dom"/>
    <property type="match status" value="1"/>
</dbReference>
<dbReference type="Gene3D" id="1.10.1200.10">
    <property type="entry name" value="ACP-like"/>
    <property type="match status" value="1"/>
</dbReference>
<dbReference type="Gene3D" id="3.30.300.30">
    <property type="match status" value="1"/>
</dbReference>
<evidence type="ECO:0000313" key="4">
    <source>
        <dbReference type="EMBL" id="MDP9831068.1"/>
    </source>
</evidence>
<evidence type="ECO:0000313" key="5">
    <source>
        <dbReference type="Proteomes" id="UP001235712"/>
    </source>
</evidence>
<dbReference type="PROSITE" id="PS50075">
    <property type="entry name" value="CARRIER"/>
    <property type="match status" value="1"/>
</dbReference>
<evidence type="ECO:0000259" key="3">
    <source>
        <dbReference type="PROSITE" id="PS50075"/>
    </source>
</evidence>
<comment type="caution">
    <text evidence="4">The sequence shown here is derived from an EMBL/GenBank/DDBJ whole genome shotgun (WGS) entry which is preliminary data.</text>
</comment>
<gene>
    <name evidence="4" type="ORF">J2S57_006817</name>
</gene>
<dbReference type="SMART" id="SM00823">
    <property type="entry name" value="PKS_PP"/>
    <property type="match status" value="1"/>
</dbReference>
<dbReference type="Proteomes" id="UP001235712">
    <property type="component" value="Unassembled WGS sequence"/>
</dbReference>
<dbReference type="InterPro" id="IPR020806">
    <property type="entry name" value="PKS_PP-bd"/>
</dbReference>
<proteinExistence type="predicted"/>
<keyword evidence="1" id="KW-0596">Phosphopantetheine</keyword>
<dbReference type="InterPro" id="IPR020845">
    <property type="entry name" value="AMP-binding_CS"/>
</dbReference>
<dbReference type="EMBL" id="JAUSQZ010000001">
    <property type="protein sequence ID" value="MDP9831068.1"/>
    <property type="molecule type" value="Genomic_DNA"/>
</dbReference>
<dbReference type="PANTHER" id="PTHR45527:SF1">
    <property type="entry name" value="FATTY ACID SYNTHASE"/>
    <property type="match status" value="1"/>
</dbReference>
<dbReference type="Pfam" id="PF13193">
    <property type="entry name" value="AMP-binding_C"/>
    <property type="match status" value="1"/>
</dbReference>
<feature type="domain" description="Carrier" evidence="3">
    <location>
        <begin position="534"/>
        <end position="609"/>
    </location>
</feature>
<keyword evidence="5" id="KW-1185">Reference proteome</keyword>
<dbReference type="SUPFAM" id="SSF56801">
    <property type="entry name" value="Acetyl-CoA synthetase-like"/>
    <property type="match status" value="1"/>
</dbReference>
<dbReference type="InterPro" id="IPR045851">
    <property type="entry name" value="AMP-bd_C_sf"/>
</dbReference>
<accession>A0ABT9PEC7</accession>
<dbReference type="InterPro" id="IPR009081">
    <property type="entry name" value="PP-bd_ACP"/>
</dbReference>